<dbReference type="Gene3D" id="3.40.1190.20">
    <property type="match status" value="1"/>
</dbReference>
<feature type="active site" description="Proton acceptor" evidence="9">
    <location>
        <position position="264"/>
    </location>
</feature>
<feature type="binding site" evidence="9">
    <location>
        <position position="142"/>
    </location>
    <ligand>
        <name>substrate</name>
    </ligand>
</feature>
<reference evidence="13" key="1">
    <citation type="submission" date="2021-06" db="EMBL/GenBank/DDBJ databases">
        <authorList>
            <person name="Kallberg Y."/>
            <person name="Tangrot J."/>
            <person name="Rosling A."/>
        </authorList>
    </citation>
    <scope>NUCLEOTIDE SEQUENCE</scope>
    <source>
        <strain evidence="13">87-6 pot B 2015</strain>
    </source>
</reference>
<evidence type="ECO:0000313" key="13">
    <source>
        <dbReference type="EMBL" id="CAG8471163.1"/>
    </source>
</evidence>
<comment type="subcellular location">
    <subcellularLocation>
        <location evidence="9">Cytoplasm</location>
    </subcellularLocation>
    <subcellularLocation>
        <location evidence="9">Nucleus</location>
    </subcellularLocation>
</comment>
<comment type="subunit">
    <text evidence="9">Homodimer.</text>
</comment>
<comment type="caution">
    <text evidence="13">The sequence shown here is derived from an EMBL/GenBank/DDBJ whole genome shotgun (WGS) entry which is preliminary data.</text>
</comment>
<feature type="domain" description="PSP proline-rich" evidence="12">
    <location>
        <begin position="437"/>
        <end position="489"/>
    </location>
</feature>
<dbReference type="InterPro" id="IPR006568">
    <property type="entry name" value="PSP_pro-rich"/>
</dbReference>
<feature type="binding site" evidence="9">
    <location>
        <position position="187"/>
    </location>
    <ligand>
        <name>ATP</name>
        <dbReference type="ChEBI" id="CHEBI:30616"/>
    </ligand>
</feature>
<keyword evidence="7 9" id="KW-0630">Potassium</keyword>
<dbReference type="AlphaFoldDB" id="A0A9N8W4Y0"/>
<evidence type="ECO:0000256" key="11">
    <source>
        <dbReference type="SAM" id="MobiDB-lite"/>
    </source>
</evidence>
<keyword evidence="4 9" id="KW-0418">Kinase</keyword>
<dbReference type="GO" id="GO:0005524">
    <property type="term" value="F:ATP binding"/>
    <property type="evidence" value="ECO:0007669"/>
    <property type="project" value="UniProtKB-UniRule"/>
</dbReference>
<dbReference type="Pfam" id="PF00294">
    <property type="entry name" value="PfkB"/>
    <property type="match status" value="1"/>
</dbReference>
<keyword evidence="14" id="KW-1185">Reference proteome</keyword>
<evidence type="ECO:0000256" key="3">
    <source>
        <dbReference type="ARBA" id="ARBA00022741"/>
    </source>
</evidence>
<feature type="binding site" evidence="9">
    <location>
        <position position="260"/>
    </location>
    <ligand>
        <name>K(+)</name>
        <dbReference type="ChEBI" id="CHEBI:29103"/>
    </ligand>
</feature>
<name>A0A9N8W4Y0_FUNMO</name>
<dbReference type="HAMAP" id="MF_01987">
    <property type="entry name" value="Ribokinase"/>
    <property type="match status" value="1"/>
</dbReference>
<dbReference type="InterPro" id="IPR002139">
    <property type="entry name" value="Ribo/fructo_kinase"/>
</dbReference>
<organism evidence="13 14">
    <name type="scientific">Funneliformis mosseae</name>
    <name type="common">Endomycorrhizal fungus</name>
    <name type="synonym">Glomus mosseae</name>
    <dbReference type="NCBI Taxonomy" id="27381"/>
    <lineage>
        <taxon>Eukaryota</taxon>
        <taxon>Fungi</taxon>
        <taxon>Fungi incertae sedis</taxon>
        <taxon>Mucoromycota</taxon>
        <taxon>Glomeromycotina</taxon>
        <taxon>Glomeromycetes</taxon>
        <taxon>Glomerales</taxon>
        <taxon>Glomeraceae</taxon>
        <taxon>Funneliformis</taxon>
    </lineage>
</organism>
<evidence type="ECO:0000256" key="6">
    <source>
        <dbReference type="ARBA" id="ARBA00022842"/>
    </source>
</evidence>
<keyword evidence="2 9" id="KW-0479">Metal-binding</keyword>
<gene>
    <name evidence="13" type="ORF">FMOSSE_LOCUS2522</name>
</gene>
<feature type="binding site" evidence="9">
    <location>
        <begin position="13"/>
        <end position="15"/>
    </location>
    <ligand>
        <name>substrate</name>
    </ligand>
</feature>
<accession>A0A9N8W4Y0</accession>
<keyword evidence="1 9" id="KW-0808">Transferase</keyword>
<dbReference type="InterPro" id="IPR029056">
    <property type="entry name" value="Ribokinase-like"/>
</dbReference>
<comment type="similarity">
    <text evidence="9">Belongs to the carbohydrate kinase PfkB family. Ribokinase subfamily.</text>
</comment>
<comment type="function">
    <text evidence="9">Catalyzes the phosphorylation of ribose at O-5 in a reaction requiring ATP and magnesium. The resulting D-ribose-5-phosphate can then be used either for sythesis of nucleotides, histidine, and tryptophan, or as a component of the pentose phosphate pathway.</text>
</comment>
<evidence type="ECO:0000256" key="9">
    <source>
        <dbReference type="HAMAP-Rule" id="MF_03215"/>
    </source>
</evidence>
<evidence type="ECO:0000256" key="4">
    <source>
        <dbReference type="ARBA" id="ARBA00022777"/>
    </source>
</evidence>
<proteinExistence type="inferred from homology"/>
<dbReference type="EMBL" id="CAJVPP010000340">
    <property type="protein sequence ID" value="CAG8471163.1"/>
    <property type="molecule type" value="Genomic_DNA"/>
</dbReference>
<protein>
    <recommendedName>
        <fullName evidence="9">Ribokinase</fullName>
        <shortName evidence="9">RK</shortName>
        <ecNumber evidence="9">2.7.1.15</ecNumber>
    </recommendedName>
</protein>
<dbReference type="GO" id="GO:0003723">
    <property type="term" value="F:RNA binding"/>
    <property type="evidence" value="ECO:0007669"/>
    <property type="project" value="UniProtKB-UniRule"/>
</dbReference>
<keyword evidence="9" id="KW-0963">Cytoplasm</keyword>
<dbReference type="SUPFAM" id="SSF53613">
    <property type="entry name" value="Ribokinase-like"/>
    <property type="match status" value="1"/>
</dbReference>
<feature type="binding site" evidence="9">
    <location>
        <position position="324"/>
    </location>
    <ligand>
        <name>K(+)</name>
        <dbReference type="ChEBI" id="CHEBI:29103"/>
    </ligand>
</feature>
<comment type="pathway">
    <text evidence="9">Carbohydrate metabolism; D-ribose degradation; D-ribose 5-phosphate from beta-D-ribopyranose: step 2/2.</text>
</comment>
<dbReference type="GO" id="GO:0004747">
    <property type="term" value="F:ribokinase activity"/>
    <property type="evidence" value="ECO:0007669"/>
    <property type="project" value="UniProtKB-UniRule"/>
</dbReference>
<evidence type="ECO:0000256" key="8">
    <source>
        <dbReference type="ARBA" id="ARBA00023277"/>
    </source>
</evidence>
<dbReference type="EC" id="2.7.1.15" evidence="9"/>
<feature type="binding site" evidence="9">
    <location>
        <position position="264"/>
    </location>
    <ligand>
        <name>substrate</name>
    </ligand>
</feature>
<feature type="binding site" evidence="9">
    <location>
        <begin position="41"/>
        <end position="45"/>
    </location>
    <ligand>
        <name>substrate</name>
    </ligand>
</feature>
<dbReference type="PRINTS" id="PR00990">
    <property type="entry name" value="RIBOKINASE"/>
</dbReference>
<evidence type="ECO:0000256" key="5">
    <source>
        <dbReference type="ARBA" id="ARBA00022840"/>
    </source>
</evidence>
<evidence type="ECO:0000313" key="14">
    <source>
        <dbReference type="Proteomes" id="UP000789375"/>
    </source>
</evidence>
<dbReference type="PROSITE" id="PS50084">
    <property type="entry name" value="KH_TYPE_1"/>
    <property type="match status" value="1"/>
</dbReference>
<keyword evidence="6 9" id="KW-0460">Magnesium</keyword>
<comment type="cofactor">
    <cofactor evidence="9">
        <name>Mg(2+)</name>
        <dbReference type="ChEBI" id="CHEBI:18420"/>
    </cofactor>
    <text evidence="9">Requires a divalent cation, most likely magnesium in vivo, as an electrophilic catalyst to aid phosphoryl group transfer. It is the chelate of the metal and the nucleotide that is the actual substrate.</text>
</comment>
<dbReference type="PANTHER" id="PTHR10584">
    <property type="entry name" value="SUGAR KINASE"/>
    <property type="match status" value="1"/>
</dbReference>
<keyword evidence="9" id="KW-0539">Nucleus</keyword>
<keyword evidence="5 9" id="KW-0067">ATP-binding</keyword>
<comment type="activity regulation">
    <text evidence="9">Activated by a monovalent cation that binds near, but not in, the active site. The most likely occupant of the site in vivo is potassium. Ion binding induces a conformational change that may alter substrate affinity.</text>
</comment>
<dbReference type="GO" id="GO:0005737">
    <property type="term" value="C:cytoplasm"/>
    <property type="evidence" value="ECO:0007669"/>
    <property type="project" value="UniProtKB-SubCell"/>
</dbReference>
<evidence type="ECO:0000256" key="2">
    <source>
        <dbReference type="ARBA" id="ARBA00022723"/>
    </source>
</evidence>
<evidence type="ECO:0000259" key="12">
    <source>
        <dbReference type="SMART" id="SM00581"/>
    </source>
</evidence>
<feature type="binding site" evidence="9">
    <location>
        <begin position="263"/>
        <end position="264"/>
    </location>
    <ligand>
        <name>ATP</name>
        <dbReference type="ChEBI" id="CHEBI:30616"/>
    </ligand>
</feature>
<dbReference type="CDD" id="cd01174">
    <property type="entry name" value="ribokinase"/>
    <property type="match status" value="1"/>
</dbReference>
<dbReference type="GO" id="GO:0005634">
    <property type="term" value="C:nucleus"/>
    <property type="evidence" value="ECO:0007669"/>
    <property type="project" value="UniProtKB-SubCell"/>
</dbReference>
<dbReference type="Proteomes" id="UP000789375">
    <property type="component" value="Unassembled WGS sequence"/>
</dbReference>
<feature type="binding site" evidence="9">
    <location>
        <begin position="230"/>
        <end position="235"/>
    </location>
    <ligand>
        <name>ATP</name>
        <dbReference type="ChEBI" id="CHEBI:30616"/>
    </ligand>
</feature>
<evidence type="ECO:0000256" key="1">
    <source>
        <dbReference type="ARBA" id="ARBA00022679"/>
    </source>
</evidence>
<dbReference type="SMART" id="SM00581">
    <property type="entry name" value="PSP"/>
    <property type="match status" value="1"/>
</dbReference>
<evidence type="ECO:0000256" key="7">
    <source>
        <dbReference type="ARBA" id="ARBA00022958"/>
    </source>
</evidence>
<feature type="binding site" evidence="9">
    <location>
        <position position="320"/>
    </location>
    <ligand>
        <name>K(+)</name>
        <dbReference type="ChEBI" id="CHEBI:29103"/>
    </ligand>
</feature>
<feature type="compositionally biased region" description="Basic and acidic residues" evidence="11">
    <location>
        <begin position="540"/>
        <end position="561"/>
    </location>
</feature>
<dbReference type="GO" id="GO:0019303">
    <property type="term" value="P:D-ribose catabolic process"/>
    <property type="evidence" value="ECO:0007669"/>
    <property type="project" value="UniProtKB-UniRule"/>
</dbReference>
<dbReference type="PANTHER" id="PTHR10584:SF166">
    <property type="entry name" value="RIBOKINASE"/>
    <property type="match status" value="1"/>
</dbReference>
<dbReference type="InterPro" id="IPR011611">
    <property type="entry name" value="PfkB_dom"/>
</dbReference>
<dbReference type="InterPro" id="IPR011877">
    <property type="entry name" value="Ribokinase"/>
</dbReference>
<keyword evidence="8 9" id="KW-0119">Carbohydrate metabolism</keyword>
<feature type="region of interest" description="Disordered" evidence="11">
    <location>
        <begin position="513"/>
        <end position="561"/>
    </location>
</feature>
<comment type="catalytic activity">
    <reaction evidence="9">
        <text>D-ribose + ATP = D-ribose 5-phosphate + ADP + H(+)</text>
        <dbReference type="Rhea" id="RHEA:13697"/>
        <dbReference type="ChEBI" id="CHEBI:15378"/>
        <dbReference type="ChEBI" id="CHEBI:30616"/>
        <dbReference type="ChEBI" id="CHEBI:47013"/>
        <dbReference type="ChEBI" id="CHEBI:78346"/>
        <dbReference type="ChEBI" id="CHEBI:456216"/>
        <dbReference type="EC" id="2.7.1.15"/>
    </reaction>
</comment>
<keyword evidence="10" id="KW-0694">RNA-binding</keyword>
<evidence type="ECO:0000256" key="10">
    <source>
        <dbReference type="PROSITE-ProRule" id="PRU00117"/>
    </source>
</evidence>
<keyword evidence="3 9" id="KW-0547">Nucleotide-binding</keyword>
<feature type="compositionally biased region" description="Low complexity" evidence="11">
    <location>
        <begin position="530"/>
        <end position="539"/>
    </location>
</feature>
<sequence length="757" mass="85200">MEGPKVLTFGSINIDEFFEVPHIVSSGETITSSKYSQKAGGKGANQSVALAKAGAFVWHAGKIGRDGTWIKEYMKEFGVKVDHIIISEDQPTGRAFIQISQETRDNSIVLLPGTNHMISLNEASKILDREFGIGDWVIMQNEIGQIGGEILKLCKEKGLTIVFNPAPISENIITVFSFNLVDYLIVNKLEAFQLYKQISESNCDDKNISAQDLLTFISNEYQQLIGIIITFGSEGLYAWYRPEHRMFNLPAFKTEVLDTTGAGDTFAGYFITCIVRELKNDGSILITDVNSSMNLPTAEGFLNALKEATVAAGLTVSRLGAMESIPSFNIHIVLMEVTQVQENYCKENYPSWNMLGNNLQLKPLKDAKFSLKNKILSSTHVQPPLKYTPYDSILPQKSHDSQGYDGLSDIEPLFNSIGGQQQFNSRYYIEYEKDLIFNIFSPGVISDALKHALGILESGDEPPYYKRMRVFGYPPGYWGDKVGDDPLKSKKDRLSKLELENWNSATLKIYGDVSTDDDSDNSENEKDSSSEVVENCINNDKNDIIDQETKNTQEPQQEKNKKFPLVYYPGLDLDFSKFEKTNKTISKSNLNNNNLPKFNVEGHSAWYPTNTEGYYQYHWTMPDWYNNGYSGNACNLWYNYQEPPHTINNNIEQPPPPGTTSNLGQLQQPPSSWIISSLETYPPPPGIIPLARTFNDSQQSPVHNASFLPCQNVPFSIPSLSEQIQQRSEDQIMKKSNPYNNIEIPNVEEDIDMDLSE</sequence>
<feature type="binding site" evidence="9">
    <location>
        <position position="318"/>
    </location>
    <ligand>
        <name>K(+)</name>
        <dbReference type="ChEBI" id="CHEBI:29103"/>
    </ligand>
</feature>
<dbReference type="GO" id="GO:0046872">
    <property type="term" value="F:metal ion binding"/>
    <property type="evidence" value="ECO:0007669"/>
    <property type="project" value="UniProtKB-KW"/>
</dbReference>
<comment type="caution">
    <text evidence="9">Lacks conserved residue(s) required for the propagation of feature annotation.</text>
</comment>
<dbReference type="Pfam" id="PF04046">
    <property type="entry name" value="PSP"/>
    <property type="match status" value="1"/>
</dbReference>
<feature type="binding site" evidence="9">
    <location>
        <position position="258"/>
    </location>
    <ligand>
        <name>K(+)</name>
        <dbReference type="ChEBI" id="CHEBI:29103"/>
    </ligand>
</feature>
<feature type="binding site" evidence="9">
    <location>
        <position position="315"/>
    </location>
    <ligand>
        <name>K(+)</name>
        <dbReference type="ChEBI" id="CHEBI:29103"/>
    </ligand>
</feature>